<dbReference type="InterPro" id="IPR015292">
    <property type="entry name" value="Tscrpt_reg_YbiH_C"/>
</dbReference>
<dbReference type="Pfam" id="PF00440">
    <property type="entry name" value="TetR_N"/>
    <property type="match status" value="1"/>
</dbReference>
<dbReference type="RefSeq" id="WP_327600288.1">
    <property type="nucleotide sequence ID" value="NZ_JAYXHS010000003.1"/>
</dbReference>
<proteinExistence type="predicted"/>
<dbReference type="Gene3D" id="1.10.10.60">
    <property type="entry name" value="Homeodomain-like"/>
    <property type="match status" value="1"/>
</dbReference>
<dbReference type="InterPro" id="IPR001647">
    <property type="entry name" value="HTH_TetR"/>
</dbReference>
<dbReference type="SUPFAM" id="SSF46689">
    <property type="entry name" value="Homeodomain-like"/>
    <property type="match status" value="1"/>
</dbReference>
<dbReference type="Proteomes" id="UP001331561">
    <property type="component" value="Unassembled WGS sequence"/>
</dbReference>
<name>A0ABU6K8D7_9RHOO</name>
<dbReference type="PANTHER" id="PTHR30055:SF234">
    <property type="entry name" value="HTH-TYPE TRANSCRIPTIONAL REGULATOR BETI"/>
    <property type="match status" value="1"/>
</dbReference>
<dbReference type="Gene3D" id="1.10.357.10">
    <property type="entry name" value="Tetracycline Repressor, domain 2"/>
    <property type="match status" value="1"/>
</dbReference>
<evidence type="ECO:0000256" key="3">
    <source>
        <dbReference type="ARBA" id="ARBA00023163"/>
    </source>
</evidence>
<dbReference type="PROSITE" id="PS50977">
    <property type="entry name" value="HTH_TETR_2"/>
    <property type="match status" value="1"/>
</dbReference>
<evidence type="ECO:0000313" key="6">
    <source>
        <dbReference type="EMBL" id="MEC5387313.1"/>
    </source>
</evidence>
<sequence>MMTKSLNRRRTDGDATRERLLEAGGELFAADGYATTTAKAVAARAEVSLSLIHYYFGSREGLYQAVLIEAHRRLVDLDDLRRIAESSLSATAKLRAMIGGLVRQATRRQLGWHIHVLAKEVFAPSGHFPVLFQAEVIAKLSIVKQILSDITAIPADDPALVRCVVSVVAPCTMLLLGARGAPGPLDQTRRMPRKVVITHLHSFAIAGLGAIASEHGRRDQVPSR</sequence>
<keyword evidence="7" id="KW-1185">Reference proteome</keyword>
<accession>A0ABU6K8D7</accession>
<dbReference type="EMBL" id="JAYXHS010000003">
    <property type="protein sequence ID" value="MEC5387313.1"/>
    <property type="molecule type" value="Genomic_DNA"/>
</dbReference>
<dbReference type="InterPro" id="IPR050109">
    <property type="entry name" value="HTH-type_TetR-like_transc_reg"/>
</dbReference>
<dbReference type="Pfam" id="PF09209">
    <property type="entry name" value="CecR_C"/>
    <property type="match status" value="1"/>
</dbReference>
<evidence type="ECO:0000256" key="4">
    <source>
        <dbReference type="PROSITE-ProRule" id="PRU00335"/>
    </source>
</evidence>
<dbReference type="SUPFAM" id="SSF48498">
    <property type="entry name" value="Tetracyclin repressor-like, C-terminal domain"/>
    <property type="match status" value="1"/>
</dbReference>
<protein>
    <submittedName>
        <fullName evidence="6">CerR family C-terminal domain-containing protein</fullName>
    </submittedName>
</protein>
<organism evidence="6 7">
    <name type="scientific">Uliginosibacterium silvisoli</name>
    <dbReference type="NCBI Taxonomy" id="3114758"/>
    <lineage>
        <taxon>Bacteria</taxon>
        <taxon>Pseudomonadati</taxon>
        <taxon>Pseudomonadota</taxon>
        <taxon>Betaproteobacteria</taxon>
        <taxon>Rhodocyclales</taxon>
        <taxon>Zoogloeaceae</taxon>
        <taxon>Uliginosibacterium</taxon>
    </lineage>
</organism>
<keyword evidence="1" id="KW-0805">Transcription regulation</keyword>
<feature type="domain" description="HTH tetR-type" evidence="5">
    <location>
        <begin position="14"/>
        <end position="74"/>
    </location>
</feature>
<evidence type="ECO:0000313" key="7">
    <source>
        <dbReference type="Proteomes" id="UP001331561"/>
    </source>
</evidence>
<comment type="caution">
    <text evidence="6">The sequence shown here is derived from an EMBL/GenBank/DDBJ whole genome shotgun (WGS) entry which is preliminary data.</text>
</comment>
<keyword evidence="3" id="KW-0804">Transcription</keyword>
<dbReference type="PANTHER" id="PTHR30055">
    <property type="entry name" value="HTH-TYPE TRANSCRIPTIONAL REGULATOR RUTR"/>
    <property type="match status" value="1"/>
</dbReference>
<keyword evidence="2 4" id="KW-0238">DNA-binding</keyword>
<gene>
    <name evidence="6" type="ORF">VVD49_16405</name>
</gene>
<dbReference type="PRINTS" id="PR00455">
    <property type="entry name" value="HTHTETR"/>
</dbReference>
<reference evidence="6 7" key="1">
    <citation type="submission" date="2024-01" db="EMBL/GenBank/DDBJ databases">
        <title>Uliginosibacterium soil sp. nov.</title>
        <authorList>
            <person name="Lv Y."/>
        </authorList>
    </citation>
    <scope>NUCLEOTIDE SEQUENCE [LARGE SCALE GENOMIC DNA]</scope>
    <source>
        <strain evidence="6 7">H3</strain>
    </source>
</reference>
<evidence type="ECO:0000256" key="1">
    <source>
        <dbReference type="ARBA" id="ARBA00023015"/>
    </source>
</evidence>
<evidence type="ECO:0000259" key="5">
    <source>
        <dbReference type="PROSITE" id="PS50977"/>
    </source>
</evidence>
<dbReference type="InterPro" id="IPR036271">
    <property type="entry name" value="Tet_transcr_reg_TetR-rel_C_sf"/>
</dbReference>
<dbReference type="InterPro" id="IPR009057">
    <property type="entry name" value="Homeodomain-like_sf"/>
</dbReference>
<feature type="DNA-binding region" description="H-T-H motif" evidence="4">
    <location>
        <begin position="37"/>
        <end position="56"/>
    </location>
</feature>
<evidence type="ECO:0000256" key="2">
    <source>
        <dbReference type="ARBA" id="ARBA00023125"/>
    </source>
</evidence>